<dbReference type="GO" id="GO:0008360">
    <property type="term" value="P:regulation of cell shape"/>
    <property type="evidence" value="ECO:0007669"/>
    <property type="project" value="UniProtKB-KW"/>
</dbReference>
<comment type="subcellular location">
    <subcellularLocation>
        <location evidence="1">Membrane</location>
        <topology evidence="1">Multi-pass membrane protein</topology>
    </subcellularLocation>
</comment>
<dbReference type="InterPro" id="IPR001182">
    <property type="entry name" value="FtsW/RodA"/>
</dbReference>
<dbReference type="AlphaFoldDB" id="A0A0G1MNJ6"/>
<dbReference type="GO" id="GO:0008955">
    <property type="term" value="F:peptidoglycan glycosyltransferase activity"/>
    <property type="evidence" value="ECO:0007669"/>
    <property type="project" value="UniProtKB-EC"/>
</dbReference>
<keyword evidence="5" id="KW-0133">Cell shape</keyword>
<evidence type="ECO:0000256" key="3">
    <source>
        <dbReference type="ARBA" id="ARBA00022679"/>
    </source>
</evidence>
<dbReference type="EC" id="2.4.99.28" evidence="14"/>
<evidence type="ECO:0000256" key="7">
    <source>
        <dbReference type="ARBA" id="ARBA00022989"/>
    </source>
</evidence>
<evidence type="ECO:0000256" key="15">
    <source>
        <dbReference type="ARBA" id="ARBA00049902"/>
    </source>
</evidence>
<comment type="similarity">
    <text evidence="11">Belongs to the SEDS family. FtsW subfamily.</text>
</comment>
<keyword evidence="2" id="KW-0328">Glycosyltransferase</keyword>
<keyword evidence="6" id="KW-0573">Peptidoglycan synthesis</keyword>
<evidence type="ECO:0000256" key="4">
    <source>
        <dbReference type="ARBA" id="ARBA00022692"/>
    </source>
</evidence>
<dbReference type="PANTHER" id="PTHR30474">
    <property type="entry name" value="CELL CYCLE PROTEIN"/>
    <property type="match status" value="1"/>
</dbReference>
<dbReference type="GO" id="GO:0032153">
    <property type="term" value="C:cell division site"/>
    <property type="evidence" value="ECO:0007669"/>
    <property type="project" value="TreeGrafter"/>
</dbReference>
<reference evidence="17 18" key="1">
    <citation type="journal article" date="2015" name="Nature">
        <title>rRNA introns, odd ribosomes, and small enigmatic genomes across a large radiation of phyla.</title>
        <authorList>
            <person name="Brown C.T."/>
            <person name="Hug L.A."/>
            <person name="Thomas B.C."/>
            <person name="Sharon I."/>
            <person name="Castelle C.J."/>
            <person name="Singh A."/>
            <person name="Wilkins M.J."/>
            <person name="Williams K.H."/>
            <person name="Banfield J.F."/>
        </authorList>
    </citation>
    <scope>NUCLEOTIDE SEQUENCE [LARGE SCALE GENOMIC DNA]</scope>
</reference>
<dbReference type="Pfam" id="PF01098">
    <property type="entry name" value="FTSW_RODA_SPOVE"/>
    <property type="match status" value="1"/>
</dbReference>
<dbReference type="GO" id="GO:0005886">
    <property type="term" value="C:plasma membrane"/>
    <property type="evidence" value="ECO:0007669"/>
    <property type="project" value="TreeGrafter"/>
</dbReference>
<evidence type="ECO:0000256" key="5">
    <source>
        <dbReference type="ARBA" id="ARBA00022960"/>
    </source>
</evidence>
<sequence length="195" mass="21374">MKNIKLAKQKRLPDRNLFILILVFVFLGLIAVADASAPQALNNFGDKFFFLKQQLAWAGAGFVTLLVVSHIRFSFWQKLANPFFFVCLALLAVVLIPQFSLSALGARRWISIGPVNFQPSELIKLAMCVYLAKVADKKKGVLSYFTPLLAIIGLIMLQPDLGTALVVATIAFSQIFVSGINFGYFALAGIGKTDS</sequence>
<evidence type="ECO:0000313" key="18">
    <source>
        <dbReference type="Proteomes" id="UP000034329"/>
    </source>
</evidence>
<proteinExistence type="inferred from homology"/>
<evidence type="ECO:0000256" key="1">
    <source>
        <dbReference type="ARBA" id="ARBA00004141"/>
    </source>
</evidence>
<feature type="transmembrane region" description="Helical" evidence="16">
    <location>
        <begin position="141"/>
        <end position="158"/>
    </location>
</feature>
<evidence type="ECO:0000313" key="17">
    <source>
        <dbReference type="EMBL" id="KKU09667.1"/>
    </source>
</evidence>
<dbReference type="GO" id="GO:0015648">
    <property type="term" value="F:lipid-linked peptidoglycan transporter activity"/>
    <property type="evidence" value="ECO:0007669"/>
    <property type="project" value="TreeGrafter"/>
</dbReference>
<protein>
    <recommendedName>
        <fullName evidence="12">Probable peptidoglycan glycosyltransferase FtsW</fullName>
        <ecNumber evidence="14">2.4.99.28</ecNumber>
    </recommendedName>
    <alternativeName>
        <fullName evidence="13">Cell division protein FtsW</fullName>
    </alternativeName>
    <alternativeName>
        <fullName evidence="10">Cell wall polymerase</fullName>
    </alternativeName>
    <alternativeName>
        <fullName evidence="9">Peptidoglycan polymerase</fullName>
    </alternativeName>
</protein>
<feature type="transmembrane region" description="Helical" evidence="16">
    <location>
        <begin position="164"/>
        <end position="187"/>
    </location>
</feature>
<comment type="catalytic activity">
    <reaction evidence="15">
        <text>[GlcNAc-(1-&gt;4)-Mur2Ac(oyl-L-Ala-gamma-D-Glu-L-Lys-D-Ala-D-Ala)](n)-di-trans,octa-cis-undecaprenyl diphosphate + beta-D-GlcNAc-(1-&gt;4)-Mur2Ac(oyl-L-Ala-gamma-D-Glu-L-Lys-D-Ala-D-Ala)-di-trans,octa-cis-undecaprenyl diphosphate = [GlcNAc-(1-&gt;4)-Mur2Ac(oyl-L-Ala-gamma-D-Glu-L-Lys-D-Ala-D-Ala)](n+1)-di-trans,octa-cis-undecaprenyl diphosphate + di-trans,octa-cis-undecaprenyl diphosphate + H(+)</text>
        <dbReference type="Rhea" id="RHEA:23708"/>
        <dbReference type="Rhea" id="RHEA-COMP:9602"/>
        <dbReference type="Rhea" id="RHEA-COMP:9603"/>
        <dbReference type="ChEBI" id="CHEBI:15378"/>
        <dbReference type="ChEBI" id="CHEBI:58405"/>
        <dbReference type="ChEBI" id="CHEBI:60033"/>
        <dbReference type="ChEBI" id="CHEBI:78435"/>
        <dbReference type="EC" id="2.4.99.28"/>
    </reaction>
</comment>
<dbReference type="EMBL" id="LCLA01000034">
    <property type="protein sequence ID" value="KKU09667.1"/>
    <property type="molecule type" value="Genomic_DNA"/>
</dbReference>
<keyword evidence="7 16" id="KW-1133">Transmembrane helix</keyword>
<feature type="transmembrane region" description="Helical" evidence="16">
    <location>
        <begin position="83"/>
        <end position="105"/>
    </location>
</feature>
<feature type="transmembrane region" description="Helical" evidence="16">
    <location>
        <begin position="54"/>
        <end position="71"/>
    </location>
</feature>
<dbReference type="Proteomes" id="UP000034329">
    <property type="component" value="Unassembled WGS sequence"/>
</dbReference>
<keyword evidence="4 16" id="KW-0812">Transmembrane</keyword>
<evidence type="ECO:0000256" key="6">
    <source>
        <dbReference type="ARBA" id="ARBA00022984"/>
    </source>
</evidence>
<evidence type="ECO:0000256" key="11">
    <source>
        <dbReference type="ARBA" id="ARBA00038053"/>
    </source>
</evidence>
<accession>A0A0G1MNJ6</accession>
<organism evidence="17 18">
    <name type="scientific">Candidatus Woesebacteria bacterium GW2011_GWB1_45_5</name>
    <dbReference type="NCBI Taxonomy" id="1618581"/>
    <lineage>
        <taxon>Bacteria</taxon>
        <taxon>Candidatus Woeseibacteriota</taxon>
    </lineage>
</organism>
<evidence type="ECO:0000256" key="8">
    <source>
        <dbReference type="ARBA" id="ARBA00023136"/>
    </source>
</evidence>
<keyword evidence="3" id="KW-0808">Transferase</keyword>
<evidence type="ECO:0000256" key="14">
    <source>
        <dbReference type="ARBA" id="ARBA00044770"/>
    </source>
</evidence>
<dbReference type="PANTHER" id="PTHR30474:SF2">
    <property type="entry name" value="PEPTIDOGLYCAN GLYCOSYLTRANSFERASE FTSW-RELATED"/>
    <property type="match status" value="1"/>
</dbReference>
<evidence type="ECO:0000256" key="10">
    <source>
        <dbReference type="ARBA" id="ARBA00033270"/>
    </source>
</evidence>
<comment type="caution">
    <text evidence="17">The sequence shown here is derived from an EMBL/GenBank/DDBJ whole genome shotgun (WGS) entry which is preliminary data.</text>
</comment>
<evidence type="ECO:0000256" key="12">
    <source>
        <dbReference type="ARBA" id="ARBA00041185"/>
    </source>
</evidence>
<evidence type="ECO:0000256" key="13">
    <source>
        <dbReference type="ARBA" id="ARBA00041418"/>
    </source>
</evidence>
<gene>
    <name evidence="17" type="ORF">UX13_C0034G0014</name>
</gene>
<dbReference type="GO" id="GO:0009252">
    <property type="term" value="P:peptidoglycan biosynthetic process"/>
    <property type="evidence" value="ECO:0007669"/>
    <property type="project" value="UniProtKB-KW"/>
</dbReference>
<dbReference type="GO" id="GO:0051301">
    <property type="term" value="P:cell division"/>
    <property type="evidence" value="ECO:0007669"/>
    <property type="project" value="InterPro"/>
</dbReference>
<evidence type="ECO:0000256" key="2">
    <source>
        <dbReference type="ARBA" id="ARBA00022676"/>
    </source>
</evidence>
<keyword evidence="8 16" id="KW-0472">Membrane</keyword>
<evidence type="ECO:0000256" key="16">
    <source>
        <dbReference type="SAM" id="Phobius"/>
    </source>
</evidence>
<name>A0A0G1MNJ6_9BACT</name>
<evidence type="ECO:0000256" key="9">
    <source>
        <dbReference type="ARBA" id="ARBA00032370"/>
    </source>
</evidence>